<keyword evidence="4" id="KW-1185">Reference proteome</keyword>
<evidence type="ECO:0000313" key="3">
    <source>
        <dbReference type="EMBL" id="CAD7245400.1"/>
    </source>
</evidence>
<keyword evidence="2" id="KW-0472">Membrane</keyword>
<feature type="compositionally biased region" description="Basic and acidic residues" evidence="1">
    <location>
        <begin position="55"/>
        <end position="64"/>
    </location>
</feature>
<proteinExistence type="predicted"/>
<evidence type="ECO:0000256" key="2">
    <source>
        <dbReference type="SAM" id="Phobius"/>
    </source>
</evidence>
<organism evidence="3">
    <name type="scientific">Darwinula stevensoni</name>
    <dbReference type="NCBI Taxonomy" id="69355"/>
    <lineage>
        <taxon>Eukaryota</taxon>
        <taxon>Metazoa</taxon>
        <taxon>Ecdysozoa</taxon>
        <taxon>Arthropoda</taxon>
        <taxon>Crustacea</taxon>
        <taxon>Oligostraca</taxon>
        <taxon>Ostracoda</taxon>
        <taxon>Podocopa</taxon>
        <taxon>Podocopida</taxon>
        <taxon>Darwinulocopina</taxon>
        <taxon>Darwinuloidea</taxon>
        <taxon>Darwinulidae</taxon>
        <taxon>Darwinula</taxon>
    </lineage>
</organism>
<dbReference type="EMBL" id="LR900363">
    <property type="protein sequence ID" value="CAD7245400.1"/>
    <property type="molecule type" value="Genomic_DNA"/>
</dbReference>
<gene>
    <name evidence="3" type="ORF">DSTB1V02_LOCUS5273</name>
</gene>
<keyword evidence="2" id="KW-1133">Transmembrane helix</keyword>
<evidence type="ECO:0000313" key="4">
    <source>
        <dbReference type="Proteomes" id="UP000677054"/>
    </source>
</evidence>
<reference evidence="3" key="1">
    <citation type="submission" date="2020-11" db="EMBL/GenBank/DDBJ databases">
        <authorList>
            <person name="Tran Van P."/>
        </authorList>
    </citation>
    <scope>NUCLEOTIDE SEQUENCE</scope>
</reference>
<accession>A0A7R8XDY1</accession>
<name>A0A7R8XDY1_9CRUS</name>
<feature type="transmembrane region" description="Helical" evidence="2">
    <location>
        <begin position="28"/>
        <end position="48"/>
    </location>
</feature>
<sequence>MGRGEEKWLPPGVSNKTGHSWSVLHLTIFYLCLALFVAVLLVLGWLCLCHVENDDGRRENERPYPSRARNKGPTPHLTLARFERKKGKRGLPPSSKRISSRRGPPSRPPRLSCPASRAKS</sequence>
<dbReference type="EMBL" id="CAJPEV010000846">
    <property type="protein sequence ID" value="CAG0889030.1"/>
    <property type="molecule type" value="Genomic_DNA"/>
</dbReference>
<dbReference type="AlphaFoldDB" id="A0A7R8XDY1"/>
<evidence type="ECO:0000256" key="1">
    <source>
        <dbReference type="SAM" id="MobiDB-lite"/>
    </source>
</evidence>
<feature type="compositionally biased region" description="Low complexity" evidence="1">
    <location>
        <begin position="92"/>
        <end position="120"/>
    </location>
</feature>
<keyword evidence="2" id="KW-0812">Transmembrane</keyword>
<feature type="region of interest" description="Disordered" evidence="1">
    <location>
        <begin position="55"/>
        <end position="120"/>
    </location>
</feature>
<protein>
    <submittedName>
        <fullName evidence="3">Uncharacterized protein</fullName>
    </submittedName>
</protein>
<dbReference type="Proteomes" id="UP000677054">
    <property type="component" value="Unassembled WGS sequence"/>
</dbReference>